<dbReference type="InterPro" id="IPR029058">
    <property type="entry name" value="AB_hydrolase_fold"/>
</dbReference>
<name>A0A6J4VX54_9BACT</name>
<protein>
    <submittedName>
        <fullName evidence="1">Uncharacterized protein</fullName>
    </submittedName>
</protein>
<proteinExistence type="predicted"/>
<dbReference type="Gene3D" id="3.40.50.1820">
    <property type="entry name" value="alpha/beta hydrolase"/>
    <property type="match status" value="1"/>
</dbReference>
<evidence type="ECO:0000313" key="1">
    <source>
        <dbReference type="EMBL" id="CAA9585640.1"/>
    </source>
</evidence>
<organism evidence="1">
    <name type="scientific">uncultured Thermomicrobiales bacterium</name>
    <dbReference type="NCBI Taxonomy" id="1645740"/>
    <lineage>
        <taxon>Bacteria</taxon>
        <taxon>Pseudomonadati</taxon>
        <taxon>Thermomicrobiota</taxon>
        <taxon>Thermomicrobia</taxon>
        <taxon>Thermomicrobiales</taxon>
        <taxon>environmental samples</taxon>
    </lineage>
</organism>
<dbReference type="AlphaFoldDB" id="A0A6J4VX54"/>
<reference evidence="1" key="1">
    <citation type="submission" date="2020-02" db="EMBL/GenBank/DDBJ databases">
        <authorList>
            <person name="Meier V. D."/>
        </authorList>
    </citation>
    <scope>NUCLEOTIDE SEQUENCE</scope>
    <source>
        <strain evidence="1">AVDCRST_MAG88</strain>
    </source>
</reference>
<dbReference type="EMBL" id="CADCWM010000957">
    <property type="protein sequence ID" value="CAA9585640.1"/>
    <property type="molecule type" value="Genomic_DNA"/>
</dbReference>
<gene>
    <name evidence="1" type="ORF">AVDCRST_MAG88-3898</name>
</gene>
<sequence>EFLLARPEVDRDRVGIRGDDLALLVAARRAGFRALDLSGLQFYRLLEACARTEAYPIEEVNDWLRGHPGEREAVVRTLALFDPLAHAPRVRATTLLSTDAPGTLAGPDWLEPLRDALGGPVEQYALTHEGATDHDWIDAWTAARLGVAPRPRLWRIEA</sequence>
<feature type="non-terminal residue" evidence="1">
    <location>
        <position position="1"/>
    </location>
</feature>
<accession>A0A6J4VX54</accession>